<dbReference type="Proteomes" id="UP001162483">
    <property type="component" value="Unassembled WGS sequence"/>
</dbReference>
<sequence length="65" mass="6896">LPLLRAFLSPCSQRQFRSSGRTVRGEEFVSCPAYILTANVCHAPRAGLKGLPGRSLPIAGLAAES</sequence>
<evidence type="ECO:0000313" key="2">
    <source>
        <dbReference type="Proteomes" id="UP001162483"/>
    </source>
</evidence>
<organism evidence="1 2">
    <name type="scientific">Staurois parvus</name>
    <dbReference type="NCBI Taxonomy" id="386267"/>
    <lineage>
        <taxon>Eukaryota</taxon>
        <taxon>Metazoa</taxon>
        <taxon>Chordata</taxon>
        <taxon>Craniata</taxon>
        <taxon>Vertebrata</taxon>
        <taxon>Euteleostomi</taxon>
        <taxon>Amphibia</taxon>
        <taxon>Batrachia</taxon>
        <taxon>Anura</taxon>
        <taxon>Neobatrachia</taxon>
        <taxon>Ranoidea</taxon>
        <taxon>Ranidae</taxon>
        <taxon>Staurois</taxon>
    </lineage>
</organism>
<dbReference type="EMBL" id="CATNWA010009570">
    <property type="protein sequence ID" value="CAI9558214.1"/>
    <property type="molecule type" value="Genomic_DNA"/>
</dbReference>
<accession>A0ABN9CEQ9</accession>
<protein>
    <submittedName>
        <fullName evidence="1">Uncharacterized protein</fullName>
    </submittedName>
</protein>
<feature type="non-terminal residue" evidence="1">
    <location>
        <position position="1"/>
    </location>
</feature>
<keyword evidence="2" id="KW-1185">Reference proteome</keyword>
<name>A0ABN9CEQ9_9NEOB</name>
<proteinExistence type="predicted"/>
<gene>
    <name evidence="1" type="ORF">SPARVUS_LOCUS4858943</name>
</gene>
<reference evidence="1" key="1">
    <citation type="submission" date="2023-05" db="EMBL/GenBank/DDBJ databases">
        <authorList>
            <person name="Stuckert A."/>
        </authorList>
    </citation>
    <scope>NUCLEOTIDE SEQUENCE</scope>
</reference>
<evidence type="ECO:0000313" key="1">
    <source>
        <dbReference type="EMBL" id="CAI9558214.1"/>
    </source>
</evidence>
<comment type="caution">
    <text evidence="1">The sequence shown here is derived from an EMBL/GenBank/DDBJ whole genome shotgun (WGS) entry which is preliminary data.</text>
</comment>